<dbReference type="InterPro" id="IPR004993">
    <property type="entry name" value="GH3"/>
</dbReference>
<dbReference type="Pfam" id="PF03321">
    <property type="entry name" value="GH3"/>
    <property type="match status" value="2"/>
</dbReference>
<evidence type="ECO:0000259" key="2">
    <source>
        <dbReference type="Pfam" id="PF23572"/>
    </source>
</evidence>
<protein>
    <submittedName>
        <fullName evidence="3">GH3 auxin-responsive promoter</fullName>
    </submittedName>
</protein>
<dbReference type="InterPro" id="IPR055378">
    <property type="entry name" value="GH3_C"/>
</dbReference>
<dbReference type="AlphaFoldDB" id="A0A2A8CYU5"/>
<accession>A0A2A8CYU5</accession>
<dbReference type="GO" id="GO:0005737">
    <property type="term" value="C:cytoplasm"/>
    <property type="evidence" value="ECO:0007669"/>
    <property type="project" value="TreeGrafter"/>
</dbReference>
<dbReference type="RefSeq" id="WP_098075046.1">
    <property type="nucleotide sequence ID" value="NZ_PDEQ01000003.1"/>
</dbReference>
<feature type="domain" description="GH3 C-terminal" evidence="2">
    <location>
        <begin position="388"/>
        <end position="499"/>
    </location>
</feature>
<dbReference type="PANTHER" id="PTHR31901">
    <property type="entry name" value="GH3 DOMAIN-CONTAINING PROTEIN"/>
    <property type="match status" value="1"/>
</dbReference>
<organism evidence="3 4">
    <name type="scientific">Longibacter salinarum</name>
    <dbReference type="NCBI Taxonomy" id="1850348"/>
    <lineage>
        <taxon>Bacteria</taxon>
        <taxon>Pseudomonadati</taxon>
        <taxon>Rhodothermota</taxon>
        <taxon>Rhodothermia</taxon>
        <taxon>Rhodothermales</taxon>
        <taxon>Salisaetaceae</taxon>
        <taxon>Longibacter</taxon>
    </lineage>
</organism>
<evidence type="ECO:0000313" key="4">
    <source>
        <dbReference type="Proteomes" id="UP000220102"/>
    </source>
</evidence>
<name>A0A2A8CYU5_9BACT</name>
<dbReference type="PANTHER" id="PTHR31901:SF9">
    <property type="entry name" value="GH3 DOMAIN-CONTAINING PROTEIN"/>
    <property type="match status" value="1"/>
</dbReference>
<gene>
    <name evidence="3" type="ORF">CRI94_07435</name>
</gene>
<evidence type="ECO:0000259" key="1">
    <source>
        <dbReference type="Pfam" id="PF23571"/>
    </source>
</evidence>
<keyword evidence="4" id="KW-1185">Reference proteome</keyword>
<sequence>MNDALRSVLRRLGPLAKVESFKKEPVATQRRLLRSLLKRAADTEWGRSYGFADIADADNVVEAYQERVPLHTYEDIREDATRVRRGAADVMWPGRISNFAVSSGTVSDGKIIPVSQEIIDSNRAFSMGTGFNYLVNTFNIQLLLGKHLTLPGRIDEDENFPGTLVGEISGLLAENAPGYFRAIFQAVPNEVSFIPNWEEKLQKIADRTVDMDIRLLVMAPTWALVLFDKLIDTYNRRHGASVSTVGEVWPNLQLFIAGGVALRSYRDLLDAQIGIDIDYLETYGASEGFFSFQNELDDPSMLLHLDNGVFYEFVPAEEQYTDNPTRLTIEDVEPGVRYALYITSCSGLWSYDVGDVIRFTSVDPYKILVAGRTSEMLDKYGEAVFGDEARAALKHACEQTGAHVSHYHVTSRTVEDGDLPGHQWLVEFETAPSDITVFEEHLDIHLQDVNRHYQIRREAKAFAGPSVDVLPEGAFYQWLKATKDNISGQTKVPRMSEERTVAEEILDVLGMKR</sequence>
<feature type="domain" description="GH3 middle" evidence="1">
    <location>
        <begin position="303"/>
        <end position="362"/>
    </location>
</feature>
<proteinExistence type="predicted"/>
<dbReference type="InterPro" id="IPR055377">
    <property type="entry name" value="GH3_M"/>
</dbReference>
<dbReference type="EMBL" id="PDEQ01000003">
    <property type="protein sequence ID" value="PEN13882.1"/>
    <property type="molecule type" value="Genomic_DNA"/>
</dbReference>
<comment type="caution">
    <text evidence="3">The sequence shown here is derived from an EMBL/GenBank/DDBJ whole genome shotgun (WGS) entry which is preliminary data.</text>
</comment>
<dbReference type="Proteomes" id="UP000220102">
    <property type="component" value="Unassembled WGS sequence"/>
</dbReference>
<reference evidence="3 4" key="1">
    <citation type="submission" date="2017-10" db="EMBL/GenBank/DDBJ databases">
        <title>Draft genome of Longibacter Salinarum.</title>
        <authorList>
            <person name="Goh K.M."/>
            <person name="Shamsir M.S."/>
            <person name="Lim S.W."/>
        </authorList>
    </citation>
    <scope>NUCLEOTIDE SEQUENCE [LARGE SCALE GENOMIC DNA]</scope>
    <source>
        <strain evidence="3 4">KCTC 52045</strain>
    </source>
</reference>
<evidence type="ECO:0000313" key="3">
    <source>
        <dbReference type="EMBL" id="PEN13882.1"/>
    </source>
</evidence>
<dbReference type="Pfam" id="PF23572">
    <property type="entry name" value="GH3_C"/>
    <property type="match status" value="1"/>
</dbReference>
<dbReference type="OrthoDB" id="5678283at2"/>
<dbReference type="Pfam" id="PF23571">
    <property type="entry name" value="GH3_M"/>
    <property type="match status" value="1"/>
</dbReference>
<dbReference type="GO" id="GO:0016881">
    <property type="term" value="F:acid-amino acid ligase activity"/>
    <property type="evidence" value="ECO:0007669"/>
    <property type="project" value="TreeGrafter"/>
</dbReference>